<sequence>MRTQVSCVCGKTSVARSIPNATATPVPCVCLSTVGLDRRAALSCSVPTLHVCKHESLFDADQVACRGSEHASSGCFEVLGTSLPIDKYVGAFGWLLAERLQASGRHGARLFDVRTDRIARNFHFGSASVEIGDCRIPTVPWDEVGTGSLKIFVAVERQELVARRSMFAFAFLITESQERRNASRALRLVISEAISFVYIRPVTEKLDYADRNMVNLPVHGMQNSTR</sequence>
<dbReference type="Proteomes" id="UP000799777">
    <property type="component" value="Unassembled WGS sequence"/>
</dbReference>
<gene>
    <name evidence="1" type="ORF">EK21DRAFT_90042</name>
</gene>
<reference evidence="1" key="1">
    <citation type="journal article" date="2020" name="Stud. Mycol.">
        <title>101 Dothideomycetes genomes: a test case for predicting lifestyles and emergence of pathogens.</title>
        <authorList>
            <person name="Haridas S."/>
            <person name="Albert R."/>
            <person name="Binder M."/>
            <person name="Bloem J."/>
            <person name="Labutti K."/>
            <person name="Salamov A."/>
            <person name="Andreopoulos B."/>
            <person name="Baker S."/>
            <person name="Barry K."/>
            <person name="Bills G."/>
            <person name="Bluhm B."/>
            <person name="Cannon C."/>
            <person name="Castanera R."/>
            <person name="Culley D."/>
            <person name="Daum C."/>
            <person name="Ezra D."/>
            <person name="Gonzalez J."/>
            <person name="Henrissat B."/>
            <person name="Kuo A."/>
            <person name="Liang C."/>
            <person name="Lipzen A."/>
            <person name="Lutzoni F."/>
            <person name="Magnuson J."/>
            <person name="Mondo S."/>
            <person name="Nolan M."/>
            <person name="Ohm R."/>
            <person name="Pangilinan J."/>
            <person name="Park H.-J."/>
            <person name="Ramirez L."/>
            <person name="Alfaro M."/>
            <person name="Sun H."/>
            <person name="Tritt A."/>
            <person name="Yoshinaga Y."/>
            <person name="Zwiers L.-H."/>
            <person name="Turgeon B."/>
            <person name="Goodwin S."/>
            <person name="Spatafora J."/>
            <person name="Crous P."/>
            <person name="Grigoriev I."/>
        </authorList>
    </citation>
    <scope>NUCLEOTIDE SEQUENCE</scope>
    <source>
        <strain evidence="1">CBS 110217</strain>
    </source>
</reference>
<keyword evidence="2" id="KW-1185">Reference proteome</keyword>
<dbReference type="AlphaFoldDB" id="A0A9P4LM00"/>
<evidence type="ECO:0000313" key="2">
    <source>
        <dbReference type="Proteomes" id="UP000799777"/>
    </source>
</evidence>
<accession>A0A9P4LM00</accession>
<evidence type="ECO:0000313" key="1">
    <source>
        <dbReference type="EMBL" id="KAF2029147.1"/>
    </source>
</evidence>
<protein>
    <submittedName>
        <fullName evidence="1">Uncharacterized protein</fullName>
    </submittedName>
</protein>
<proteinExistence type="predicted"/>
<name>A0A9P4LM00_9PLEO</name>
<dbReference type="EMBL" id="ML978204">
    <property type="protein sequence ID" value="KAF2029147.1"/>
    <property type="molecule type" value="Genomic_DNA"/>
</dbReference>
<organism evidence="1 2">
    <name type="scientific">Setomelanomma holmii</name>
    <dbReference type="NCBI Taxonomy" id="210430"/>
    <lineage>
        <taxon>Eukaryota</taxon>
        <taxon>Fungi</taxon>
        <taxon>Dikarya</taxon>
        <taxon>Ascomycota</taxon>
        <taxon>Pezizomycotina</taxon>
        <taxon>Dothideomycetes</taxon>
        <taxon>Pleosporomycetidae</taxon>
        <taxon>Pleosporales</taxon>
        <taxon>Pleosporineae</taxon>
        <taxon>Phaeosphaeriaceae</taxon>
        <taxon>Setomelanomma</taxon>
    </lineage>
</organism>
<comment type="caution">
    <text evidence="1">The sequence shown here is derived from an EMBL/GenBank/DDBJ whole genome shotgun (WGS) entry which is preliminary data.</text>
</comment>